<reference evidence="4" key="1">
    <citation type="submission" date="2016-09" db="EMBL/GenBank/DDBJ databases">
        <authorList>
            <person name="Greninger A.L."/>
            <person name="Jerome K.R."/>
            <person name="Mcnair B."/>
            <person name="Wallis C."/>
            <person name="Fang F."/>
        </authorList>
    </citation>
    <scope>NUCLEOTIDE SEQUENCE [LARGE SCALE GENOMIC DNA]</scope>
    <source>
        <strain evidence="4">BC1_M4</strain>
    </source>
</reference>
<dbReference type="Pfam" id="PF08241">
    <property type="entry name" value="Methyltransf_11"/>
    <property type="match status" value="1"/>
</dbReference>
<evidence type="ECO:0000256" key="1">
    <source>
        <dbReference type="ARBA" id="ARBA00022603"/>
    </source>
</evidence>
<comment type="caution">
    <text evidence="3">The sequence shown here is derived from an EMBL/GenBank/DDBJ whole genome shotgun (WGS) entry which is preliminary data.</text>
</comment>
<dbReference type="SUPFAM" id="SSF53335">
    <property type="entry name" value="S-adenosyl-L-methionine-dependent methyltransferases"/>
    <property type="match status" value="1"/>
</dbReference>
<accession>A0A1E3SS47</accession>
<dbReference type="GO" id="GO:0032259">
    <property type="term" value="P:methylation"/>
    <property type="evidence" value="ECO:0007669"/>
    <property type="project" value="UniProtKB-KW"/>
</dbReference>
<dbReference type="STRING" id="243061.AWC25_14515"/>
<protein>
    <recommendedName>
        <fullName evidence="2">Methyltransferase type 11 domain-containing protein</fullName>
    </recommendedName>
</protein>
<dbReference type="InterPro" id="IPR029063">
    <property type="entry name" value="SAM-dependent_MTases_sf"/>
</dbReference>
<dbReference type="InterPro" id="IPR050508">
    <property type="entry name" value="Methyltransf_Superfamily"/>
</dbReference>
<gene>
    <name evidence="3" type="ORF">BHQ21_15475</name>
</gene>
<dbReference type="AlphaFoldDB" id="A0A1E3SS47"/>
<dbReference type="CDD" id="cd02440">
    <property type="entry name" value="AdoMet_MTases"/>
    <property type="match status" value="1"/>
</dbReference>
<organism evidence="3 4">
    <name type="scientific">Mycobacterium sherrisii</name>
    <dbReference type="NCBI Taxonomy" id="243061"/>
    <lineage>
        <taxon>Bacteria</taxon>
        <taxon>Bacillati</taxon>
        <taxon>Actinomycetota</taxon>
        <taxon>Actinomycetes</taxon>
        <taxon>Mycobacteriales</taxon>
        <taxon>Mycobacteriaceae</taxon>
        <taxon>Mycobacterium</taxon>
        <taxon>Mycobacterium simiae complex</taxon>
    </lineage>
</organism>
<keyword evidence="1" id="KW-0808">Transferase</keyword>
<evidence type="ECO:0000259" key="2">
    <source>
        <dbReference type="Pfam" id="PF08241"/>
    </source>
</evidence>
<dbReference type="InterPro" id="IPR013216">
    <property type="entry name" value="Methyltransf_11"/>
</dbReference>
<feature type="domain" description="Methyltransferase type 11" evidence="2">
    <location>
        <begin position="93"/>
        <end position="189"/>
    </location>
</feature>
<name>A0A1E3SS47_9MYCO</name>
<evidence type="ECO:0000313" key="3">
    <source>
        <dbReference type="EMBL" id="ODR04966.1"/>
    </source>
</evidence>
<dbReference type="GO" id="GO:0008757">
    <property type="term" value="F:S-adenosylmethionine-dependent methyltransferase activity"/>
    <property type="evidence" value="ECO:0007669"/>
    <property type="project" value="InterPro"/>
</dbReference>
<dbReference type="RefSeq" id="WP_069401166.1">
    <property type="nucleotide sequence ID" value="NZ_MIHC01000026.1"/>
</dbReference>
<dbReference type="EMBL" id="MIHC01000026">
    <property type="protein sequence ID" value="ODR04966.1"/>
    <property type="molecule type" value="Genomic_DNA"/>
</dbReference>
<dbReference type="PANTHER" id="PTHR42912">
    <property type="entry name" value="METHYLTRANSFERASE"/>
    <property type="match status" value="1"/>
</dbReference>
<proteinExistence type="predicted"/>
<keyword evidence="4" id="KW-1185">Reference proteome</keyword>
<keyword evidence="1" id="KW-0489">Methyltransferase</keyword>
<evidence type="ECO:0000313" key="4">
    <source>
        <dbReference type="Proteomes" id="UP000094224"/>
    </source>
</evidence>
<dbReference type="Proteomes" id="UP000094224">
    <property type="component" value="Unassembled WGS sequence"/>
</dbReference>
<sequence length="275" mass="31604">MGIRRRLIEFKPARTAFNAATYVLFQARLFVVTLRERGTDAAQEPVPPAKIRWRVHGTLDKESYVAVGKLLAQNIRDLSEAAGQDFSSCKDILDFGSGCGRVIQNFRSEPRPYTLYATDIDPELVAWGQSNLDGINWSVNAHRPPLPFDEDSFDLIYGISVFTHLDEDFQNVWLAELQRVARPGSTLILTVHGKHVLKGLRMLDESYLDEIKERGILFFNWANGKLKVDGFPDFYQTAFHTKDYVYREWSKYFDIVDYVERGIGNYQDAVVLRNR</sequence>
<dbReference type="Gene3D" id="3.40.50.150">
    <property type="entry name" value="Vaccinia Virus protein VP39"/>
    <property type="match status" value="1"/>
</dbReference>